<proteinExistence type="predicted"/>
<evidence type="ECO:0000256" key="2">
    <source>
        <dbReference type="ARBA" id="ARBA00022525"/>
    </source>
</evidence>
<dbReference type="Gene3D" id="3.40.390.10">
    <property type="entry name" value="Collagenase (Catalytic Domain)"/>
    <property type="match status" value="1"/>
</dbReference>
<keyword evidence="6" id="KW-1185">Reference proteome</keyword>
<dbReference type="InterPro" id="IPR024079">
    <property type="entry name" value="MetalloPept_cat_dom_sf"/>
</dbReference>
<name>A0ABW9VJD0_9BURK</name>
<dbReference type="CDD" id="cd04277">
    <property type="entry name" value="ZnMc_serralysin_like"/>
    <property type="match status" value="1"/>
</dbReference>
<evidence type="ECO:0000313" key="5">
    <source>
        <dbReference type="EMBL" id="MYM39711.1"/>
    </source>
</evidence>
<dbReference type="InterPro" id="IPR038255">
    <property type="entry name" value="PBS_linker_sf"/>
</dbReference>
<dbReference type="EMBL" id="WWCM01000006">
    <property type="protein sequence ID" value="MYM39711.1"/>
    <property type="molecule type" value="Genomic_DNA"/>
</dbReference>
<gene>
    <name evidence="5" type="ORF">GTP27_10255</name>
</gene>
<dbReference type="SUPFAM" id="SSF51120">
    <property type="entry name" value="beta-Roll"/>
    <property type="match status" value="1"/>
</dbReference>
<accession>A0ABW9VJD0</accession>
<evidence type="ECO:0000313" key="6">
    <source>
        <dbReference type="Proteomes" id="UP000478090"/>
    </source>
</evidence>
<organism evidence="5 6">
    <name type="scientific">Duganella qianjiadongensis</name>
    <dbReference type="NCBI Taxonomy" id="2692176"/>
    <lineage>
        <taxon>Bacteria</taxon>
        <taxon>Pseudomonadati</taxon>
        <taxon>Pseudomonadota</taxon>
        <taxon>Betaproteobacteria</taxon>
        <taxon>Burkholderiales</taxon>
        <taxon>Oxalobacteraceae</taxon>
        <taxon>Telluria group</taxon>
        <taxon>Duganella</taxon>
    </lineage>
</organism>
<dbReference type="InterPro" id="IPR013858">
    <property type="entry name" value="Peptidase_M10B_C"/>
</dbReference>
<comment type="caution">
    <text evidence="5">The sequence shown here is derived from an EMBL/GenBank/DDBJ whole genome shotgun (WGS) entry which is preliminary data.</text>
</comment>
<dbReference type="Pfam" id="PF13946">
    <property type="entry name" value="DUF4214"/>
    <property type="match status" value="1"/>
</dbReference>
<evidence type="ECO:0000256" key="1">
    <source>
        <dbReference type="ARBA" id="ARBA00004613"/>
    </source>
</evidence>
<keyword evidence="2" id="KW-0964">Secreted</keyword>
<dbReference type="InterPro" id="IPR006026">
    <property type="entry name" value="Peptidase_Metallo"/>
</dbReference>
<dbReference type="InterPro" id="IPR011049">
    <property type="entry name" value="Serralysin-like_metalloprot_C"/>
</dbReference>
<dbReference type="Gene3D" id="2.150.10.10">
    <property type="entry name" value="Serralysin-like metalloprotease, C-terminal"/>
    <property type="match status" value="1"/>
</dbReference>
<dbReference type="RefSeq" id="WP_161039089.1">
    <property type="nucleotide sequence ID" value="NZ_WWCM01000006.1"/>
</dbReference>
<comment type="subcellular location">
    <subcellularLocation>
        <location evidence="1">Secreted</location>
    </subcellularLocation>
</comment>
<dbReference type="Pfam" id="PF08548">
    <property type="entry name" value="Peptidase_M10_C"/>
    <property type="match status" value="1"/>
</dbReference>
<dbReference type="Proteomes" id="UP000478090">
    <property type="component" value="Unassembled WGS sequence"/>
</dbReference>
<evidence type="ECO:0000256" key="3">
    <source>
        <dbReference type="ARBA" id="ARBA00022737"/>
    </source>
</evidence>
<dbReference type="SUPFAM" id="SSF55486">
    <property type="entry name" value="Metalloproteases ('zincins'), catalytic domain"/>
    <property type="match status" value="1"/>
</dbReference>
<dbReference type="InterPro" id="IPR034033">
    <property type="entry name" value="Serralysin-like"/>
</dbReference>
<sequence>MAFFVTGNNSIDALVYSSWAKRPGTAVTLTYSFMTVAPSDGSVDDVKGFAPMTAQQQAAVRAELAVWAAVANVKFSEVASGGNIQLGTNDQGNASSGYAYLPNGGDPTYLFLNNTDSSNSRYSDGSFGTSVLIHELGHTLGLKHPGNYDSTGGSIDGPFLPAATDNIDYTQMSYNNGAGFSLNHKYGITPMLYDIQAIQYLYGANMSYHAAADTYAFSTDAAMQCIWDAGGSDTLDFSACADAVVINLNAGTFSSTAPGYNNISIAYNVTIEKAVAGSGGSTIYANNAGNVLVGGAGADTFYEGSGNDTITGGGGIDTVVFGNTLNKYMLSGAIASLQIAGDGTDMLSGVEMLKFSDITIDLAKVNRIVNGTASGDKLVLGSDSELVNGGAGFDTATLSNARSGYSVTASGSEFLVTDSGSGSQDILSNVERLFFASGNAVALDIGDHQIGGEAYRLYQAAFNRAPDLGGLGFWIRALDNGYTLTQVANYLMTSSEFTKAYGSNLSNHDFVYQIYQNVLHRTPDAGGAAFYETNLNNSAATRAEVLASISESAENQAGVIGAISNGFDYIVYTG</sequence>
<dbReference type="InterPro" id="IPR025282">
    <property type="entry name" value="DUF4214"/>
</dbReference>
<dbReference type="SMART" id="SM00235">
    <property type="entry name" value="ZnMc"/>
    <property type="match status" value="1"/>
</dbReference>
<evidence type="ECO:0000259" key="4">
    <source>
        <dbReference type="SMART" id="SM00235"/>
    </source>
</evidence>
<protein>
    <submittedName>
        <fullName evidence="5">DUF4214 domain-containing protein</fullName>
    </submittedName>
</protein>
<feature type="domain" description="Peptidase metallopeptidase" evidence="4">
    <location>
        <begin position="15"/>
        <end position="204"/>
    </location>
</feature>
<dbReference type="Gene3D" id="1.10.3130.20">
    <property type="entry name" value="Phycobilisome linker domain"/>
    <property type="match status" value="1"/>
</dbReference>
<keyword evidence="3" id="KW-0677">Repeat</keyword>
<reference evidence="5 6" key="1">
    <citation type="submission" date="2019-12" db="EMBL/GenBank/DDBJ databases">
        <title>Novel species isolated from a subtropical stream in China.</title>
        <authorList>
            <person name="Lu H."/>
        </authorList>
    </citation>
    <scope>NUCLEOTIDE SEQUENCE [LARGE SCALE GENOMIC DNA]</scope>
    <source>
        <strain evidence="5 6">CY13W</strain>
    </source>
</reference>